<feature type="transmembrane region" description="Helical" evidence="9">
    <location>
        <begin position="259"/>
        <end position="277"/>
    </location>
</feature>
<dbReference type="Pfam" id="PF03814">
    <property type="entry name" value="KdpA"/>
    <property type="match status" value="1"/>
</dbReference>
<evidence type="ECO:0000256" key="9">
    <source>
        <dbReference type="HAMAP-Rule" id="MF_00275"/>
    </source>
</evidence>
<comment type="subcellular location">
    <subcellularLocation>
        <location evidence="9">Cell membrane</location>
        <topology evidence="9">Multi-pass membrane protein</topology>
    </subcellularLocation>
</comment>
<accession>A0ABX5EJV5</accession>
<evidence type="ECO:0000256" key="6">
    <source>
        <dbReference type="ARBA" id="ARBA00022989"/>
    </source>
</evidence>
<comment type="caution">
    <text evidence="9">Lacks conserved residue(s) required for the propagation of feature annotation.</text>
</comment>
<feature type="transmembrane region" description="Helical" evidence="9">
    <location>
        <begin position="65"/>
        <end position="83"/>
    </location>
</feature>
<comment type="function">
    <text evidence="9">Part of the high-affinity ATP-driven potassium transport (or Kdp) system, which catalyzes the hydrolysis of ATP coupled with the electrogenic transport of potassium into the cytoplasm. This subunit binds the extracellular potassium ions and delivers the ions to the membrane domain of KdpB through an intramembrane tunnel.</text>
</comment>
<comment type="subunit">
    <text evidence="9">The system is composed of three essential subunits: KdpA, KdpB and KdpC.</text>
</comment>
<evidence type="ECO:0000256" key="7">
    <source>
        <dbReference type="ARBA" id="ARBA00023065"/>
    </source>
</evidence>
<keyword evidence="1 9" id="KW-0813">Transport</keyword>
<feature type="transmembrane region" description="Helical" evidence="9">
    <location>
        <begin position="180"/>
        <end position="198"/>
    </location>
</feature>
<protein>
    <recommendedName>
        <fullName evidence="9">Potassium-transporting ATPase potassium-binding subunit</fullName>
    </recommendedName>
    <alternativeName>
        <fullName evidence="9">ATP phosphohydrolase [potassium-transporting] A chain</fullName>
    </alternativeName>
    <alternativeName>
        <fullName evidence="9">Potassium-binding and translocating subunit A</fullName>
    </alternativeName>
    <alternativeName>
        <fullName evidence="9">Potassium-translocating ATPase A chain</fullName>
    </alternativeName>
</protein>
<organism evidence="10 11">
    <name type="scientific">Isoptericola halotolerans</name>
    <dbReference type="NCBI Taxonomy" id="300560"/>
    <lineage>
        <taxon>Bacteria</taxon>
        <taxon>Bacillati</taxon>
        <taxon>Actinomycetota</taxon>
        <taxon>Actinomycetes</taxon>
        <taxon>Micrococcales</taxon>
        <taxon>Promicromonosporaceae</taxon>
        <taxon>Isoptericola</taxon>
    </lineage>
</organism>
<dbReference type="RefSeq" id="WP_106264157.1">
    <property type="nucleotide sequence ID" value="NZ_PVTX01000001.1"/>
</dbReference>
<evidence type="ECO:0000256" key="4">
    <source>
        <dbReference type="ARBA" id="ARBA00022692"/>
    </source>
</evidence>
<keyword evidence="7 9" id="KW-0406">Ion transport</keyword>
<dbReference type="PANTHER" id="PTHR30607:SF2">
    <property type="entry name" value="POTASSIUM-TRANSPORTING ATPASE POTASSIUM-BINDING SUBUNIT"/>
    <property type="match status" value="1"/>
</dbReference>
<keyword evidence="3 9" id="KW-0633">Potassium transport</keyword>
<evidence type="ECO:0000313" key="11">
    <source>
        <dbReference type="Proteomes" id="UP000239895"/>
    </source>
</evidence>
<feature type="transmembrane region" description="Helical" evidence="9">
    <location>
        <begin position="378"/>
        <end position="398"/>
    </location>
</feature>
<reference evidence="10 11" key="1">
    <citation type="submission" date="2018-03" db="EMBL/GenBank/DDBJ databases">
        <title>Comparative analysis of microorganisms from saline springs in Andes Mountain Range, Colombia.</title>
        <authorList>
            <person name="Rubin E."/>
        </authorList>
    </citation>
    <scope>NUCLEOTIDE SEQUENCE [LARGE SCALE GENOMIC DNA]</scope>
    <source>
        <strain evidence="10 11">CG 23</strain>
    </source>
</reference>
<sequence>MSTTTTVLAAVGQLALLVTLLGAAHAPFGAYMARVYSSPRHLRGERLWYRLVRVDPDVEQHWRTYALSLLGFSLVSVLALFGLGRLQGHLPGNLGFPGLDPAGAWNSAVSFTTNTNWQWYSGEQTAGHLLQMAGFAVQNFLSAAVGMSVAIALVRGFARSGTDARIGNFWTDLTRSVVRILLPISIVATLVLVANGVVQNLDPHSAVTTLTGDTQHVVGGPVASQEAIKELGTNGGGFFNANSAHPFENPNPVTNLVEIFLLLLIPMTLPRTFGLLVGDRRQGWAILGVMATLWASAVALTTWSEVAGPGTVPQLAGAAMEGKETRFGPATSALFAASTTGTSTGAVNSMHDSFTAPGGGVALFDMLLGEVAPGGVGAGLYGMLVLAVVAVFVAGLMVGRTPEYLGKKIGRGEMTLVAFFVLTTPAIVLVGTAVSVSVAPGLLGIQEPGPHGLSEVLYAFASAGNNNGSAFAGLSTGTPYYNTMLGLAMLAGRFVPIVLVLALAGRLASQRTVPASVGTLPTHQPLFAGLVAVVAIVVVGLTFVPVLSLGPVVEALS</sequence>
<evidence type="ECO:0000256" key="8">
    <source>
        <dbReference type="ARBA" id="ARBA00023136"/>
    </source>
</evidence>
<evidence type="ECO:0000313" key="10">
    <source>
        <dbReference type="EMBL" id="PRZ09930.1"/>
    </source>
</evidence>
<name>A0ABX5EJV5_9MICO</name>
<proteinExistence type="inferred from homology"/>
<feature type="transmembrane region" description="Helical" evidence="9">
    <location>
        <begin position="284"/>
        <end position="303"/>
    </location>
</feature>
<evidence type="ECO:0000256" key="2">
    <source>
        <dbReference type="ARBA" id="ARBA00022475"/>
    </source>
</evidence>
<dbReference type="EMBL" id="PVTX01000001">
    <property type="protein sequence ID" value="PRZ09930.1"/>
    <property type="molecule type" value="Genomic_DNA"/>
</dbReference>
<evidence type="ECO:0000256" key="3">
    <source>
        <dbReference type="ARBA" id="ARBA00022538"/>
    </source>
</evidence>
<keyword evidence="2 9" id="KW-1003">Cell membrane</keyword>
<dbReference type="HAMAP" id="MF_00275">
    <property type="entry name" value="KdpA"/>
    <property type="match status" value="1"/>
</dbReference>
<evidence type="ECO:0000256" key="5">
    <source>
        <dbReference type="ARBA" id="ARBA00022958"/>
    </source>
</evidence>
<keyword evidence="4 9" id="KW-0812">Transmembrane</keyword>
<feature type="transmembrane region" description="Helical" evidence="9">
    <location>
        <begin position="484"/>
        <end position="505"/>
    </location>
</feature>
<keyword evidence="11" id="KW-1185">Reference proteome</keyword>
<dbReference type="PANTHER" id="PTHR30607">
    <property type="entry name" value="POTASSIUM-TRANSPORTING ATPASE A CHAIN"/>
    <property type="match status" value="1"/>
</dbReference>
<dbReference type="Proteomes" id="UP000239895">
    <property type="component" value="Unassembled WGS sequence"/>
</dbReference>
<feature type="transmembrane region" description="Helical" evidence="9">
    <location>
        <begin position="526"/>
        <end position="547"/>
    </location>
</feature>
<feature type="transmembrane region" description="Helical" evidence="9">
    <location>
        <begin position="419"/>
        <end position="443"/>
    </location>
</feature>
<comment type="similarity">
    <text evidence="9">Belongs to the KdpA family.</text>
</comment>
<keyword evidence="6 9" id="KW-1133">Transmembrane helix</keyword>
<dbReference type="NCBIfam" id="TIGR00680">
    <property type="entry name" value="kdpA"/>
    <property type="match status" value="1"/>
</dbReference>
<comment type="caution">
    <text evidence="10">The sequence shown here is derived from an EMBL/GenBank/DDBJ whole genome shotgun (WGS) entry which is preliminary data.</text>
</comment>
<gene>
    <name evidence="9" type="primary">kdpA</name>
    <name evidence="10" type="ORF">BCL65_10168</name>
</gene>
<evidence type="ECO:0000256" key="1">
    <source>
        <dbReference type="ARBA" id="ARBA00022448"/>
    </source>
</evidence>
<keyword evidence="8 9" id="KW-0472">Membrane</keyword>
<dbReference type="InterPro" id="IPR004623">
    <property type="entry name" value="KdpA"/>
</dbReference>
<keyword evidence="5 9" id="KW-0630">Potassium</keyword>
<dbReference type="PIRSF" id="PIRSF001294">
    <property type="entry name" value="K_ATPaseA"/>
    <property type="match status" value="1"/>
</dbReference>